<dbReference type="InterPro" id="IPR036673">
    <property type="entry name" value="Cyanovirin-N_sf"/>
</dbReference>
<protein>
    <recommendedName>
        <fullName evidence="2">Cyanovirin-N domain-containing protein</fullName>
    </recommendedName>
</protein>
<organism evidence="3 4">
    <name type="scientific">Polytolypa hystricis (strain UAMH7299)</name>
    <dbReference type="NCBI Taxonomy" id="1447883"/>
    <lineage>
        <taxon>Eukaryota</taxon>
        <taxon>Fungi</taxon>
        <taxon>Dikarya</taxon>
        <taxon>Ascomycota</taxon>
        <taxon>Pezizomycotina</taxon>
        <taxon>Eurotiomycetes</taxon>
        <taxon>Eurotiomycetidae</taxon>
        <taxon>Onygenales</taxon>
        <taxon>Onygenales incertae sedis</taxon>
        <taxon>Polytolypa</taxon>
    </lineage>
</organism>
<dbReference type="SMART" id="SM01111">
    <property type="entry name" value="CVNH"/>
    <property type="match status" value="1"/>
</dbReference>
<evidence type="ECO:0000313" key="3">
    <source>
        <dbReference type="EMBL" id="PGH27800.1"/>
    </source>
</evidence>
<comment type="caution">
    <text evidence="3">The sequence shown here is derived from an EMBL/GenBank/DDBJ whole genome shotgun (WGS) entry which is preliminary data.</text>
</comment>
<dbReference type="Pfam" id="PF08881">
    <property type="entry name" value="CVNH"/>
    <property type="match status" value="1"/>
</dbReference>
<dbReference type="AlphaFoldDB" id="A0A2B7Z321"/>
<dbReference type="STRING" id="1447883.A0A2B7Z321"/>
<dbReference type="EMBL" id="PDNA01000004">
    <property type="protein sequence ID" value="PGH27800.1"/>
    <property type="molecule type" value="Genomic_DNA"/>
</dbReference>
<proteinExistence type="predicted"/>
<accession>A0A2B7Z321</accession>
<evidence type="ECO:0000256" key="1">
    <source>
        <dbReference type="SAM" id="SignalP"/>
    </source>
</evidence>
<gene>
    <name evidence="3" type="ORF">AJ80_00588</name>
</gene>
<evidence type="ECO:0000259" key="2">
    <source>
        <dbReference type="SMART" id="SM01111"/>
    </source>
</evidence>
<keyword evidence="1" id="KW-0732">Signal</keyword>
<name>A0A2B7Z321_POLH7</name>
<feature type="signal peptide" evidence="1">
    <location>
        <begin position="1"/>
        <end position="23"/>
    </location>
</feature>
<dbReference type="InterPro" id="IPR011058">
    <property type="entry name" value="Cyanovirin-N"/>
</dbReference>
<reference evidence="3 4" key="1">
    <citation type="submission" date="2017-10" db="EMBL/GenBank/DDBJ databases">
        <title>Comparative genomics in systemic dimorphic fungi from Ajellomycetaceae.</title>
        <authorList>
            <person name="Munoz J.F."/>
            <person name="Mcewen J.G."/>
            <person name="Clay O.K."/>
            <person name="Cuomo C.A."/>
        </authorList>
    </citation>
    <scope>NUCLEOTIDE SEQUENCE [LARGE SCALE GENOMIC DNA]</scope>
    <source>
        <strain evidence="3 4">UAMH7299</strain>
    </source>
</reference>
<feature type="domain" description="Cyanovirin-N" evidence="2">
    <location>
        <begin position="24"/>
        <end position="122"/>
    </location>
</feature>
<dbReference type="SUPFAM" id="SSF51322">
    <property type="entry name" value="Cyanovirin-N"/>
    <property type="match status" value="1"/>
</dbReference>
<keyword evidence="4" id="KW-1185">Reference proteome</keyword>
<dbReference type="Gene3D" id="2.30.60.10">
    <property type="entry name" value="Cyanovirin-N"/>
    <property type="match status" value="1"/>
</dbReference>
<sequence>MSPFKKASAALLVLALGIPNALAGFADDCESFSLQGRNLWLVAECLDGAGGIVKSTAFLGNWITNNNGELEWKEDGAFQNSCQECSISGTQYTCTCATIRETKSTTIDLNEHFVNKNGVLQSNLSGEPQDPGRSDMSVPESFEYAFSVMGGNDGCDGAPFTLDELLMPLAYSFTTSTAARFELNPGWELTAYSERGCSGDILGVIGPADGNNCLAFSALARSVCAEPLWTSI</sequence>
<feature type="chain" id="PRO_5012586594" description="Cyanovirin-N domain-containing protein" evidence="1">
    <location>
        <begin position="24"/>
        <end position="232"/>
    </location>
</feature>
<evidence type="ECO:0000313" key="4">
    <source>
        <dbReference type="Proteomes" id="UP000224634"/>
    </source>
</evidence>
<dbReference type="Proteomes" id="UP000224634">
    <property type="component" value="Unassembled WGS sequence"/>
</dbReference>
<dbReference type="OrthoDB" id="4672515at2759"/>